<evidence type="ECO:0000313" key="3">
    <source>
        <dbReference type="Proteomes" id="UP001151699"/>
    </source>
</evidence>
<protein>
    <recommendedName>
        <fullName evidence="1">NOL9 C-terminal domain-containing protein</fullName>
    </recommendedName>
</protein>
<organism evidence="2 3">
    <name type="scientific">Pseudolycoriella hygida</name>
    <dbReference type="NCBI Taxonomy" id="35572"/>
    <lineage>
        <taxon>Eukaryota</taxon>
        <taxon>Metazoa</taxon>
        <taxon>Ecdysozoa</taxon>
        <taxon>Arthropoda</taxon>
        <taxon>Hexapoda</taxon>
        <taxon>Insecta</taxon>
        <taxon>Pterygota</taxon>
        <taxon>Neoptera</taxon>
        <taxon>Endopterygota</taxon>
        <taxon>Diptera</taxon>
        <taxon>Nematocera</taxon>
        <taxon>Sciaroidea</taxon>
        <taxon>Sciaridae</taxon>
        <taxon>Pseudolycoriella</taxon>
    </lineage>
</organism>
<reference evidence="2" key="1">
    <citation type="submission" date="2022-07" db="EMBL/GenBank/DDBJ databases">
        <authorList>
            <person name="Trinca V."/>
            <person name="Uliana J.V.C."/>
            <person name="Torres T.T."/>
            <person name="Ward R.J."/>
            <person name="Monesi N."/>
        </authorList>
    </citation>
    <scope>NUCLEOTIDE SEQUENCE</scope>
    <source>
        <strain evidence="2">HSMRA1968</strain>
        <tissue evidence="2">Whole embryos</tissue>
    </source>
</reference>
<proteinExistence type="predicted"/>
<sequence length="129" mass="14320">MKVLVLSHDSISVHSQSNILNGNLVYLCQSLDYDADENIVECYGIGIVRSVETASDKIYLLPAITKMELRSVNVIAICNIPLPPSLLLSQSSRIGERIPYVYSSDIFIGSKKSVPNSCRPEKRMPNNHI</sequence>
<dbReference type="InterPro" id="IPR057570">
    <property type="entry name" value="NOL9_C"/>
</dbReference>
<comment type="caution">
    <text evidence="2">The sequence shown here is derived from an EMBL/GenBank/DDBJ whole genome shotgun (WGS) entry which is preliminary data.</text>
</comment>
<keyword evidence="3" id="KW-1185">Reference proteome</keyword>
<gene>
    <name evidence="2" type="ORF">Bhyg_17204</name>
</gene>
<accession>A0A9Q0RTW1</accession>
<name>A0A9Q0RTW1_9DIPT</name>
<evidence type="ECO:0000259" key="1">
    <source>
        <dbReference type="Pfam" id="PF25467"/>
    </source>
</evidence>
<evidence type="ECO:0000313" key="2">
    <source>
        <dbReference type="EMBL" id="KAJ6619976.1"/>
    </source>
</evidence>
<dbReference type="Proteomes" id="UP001151699">
    <property type="component" value="Unassembled WGS sequence"/>
</dbReference>
<dbReference type="EMBL" id="WJQU01004055">
    <property type="protein sequence ID" value="KAJ6619976.1"/>
    <property type="molecule type" value="Genomic_DNA"/>
</dbReference>
<dbReference type="AlphaFoldDB" id="A0A9Q0RTW1"/>
<feature type="domain" description="NOL9 C-terminal" evidence="1">
    <location>
        <begin position="2"/>
        <end position="83"/>
    </location>
</feature>
<dbReference type="Pfam" id="PF25467">
    <property type="entry name" value="NOL9_C"/>
    <property type="match status" value="1"/>
</dbReference>